<feature type="binding site" evidence="5">
    <location>
        <position position="346"/>
    </location>
    <ligand>
        <name>Zn(2+)</name>
        <dbReference type="ChEBI" id="CHEBI:29105"/>
    </ligand>
</feature>
<dbReference type="AlphaFoldDB" id="A0A6S7HU63"/>
<keyword evidence="1 5" id="KW-0963">Cytoplasm</keyword>
<dbReference type="GO" id="GO:0005737">
    <property type="term" value="C:cytoplasm"/>
    <property type="evidence" value="ECO:0007669"/>
    <property type="project" value="UniProtKB-SubCell"/>
</dbReference>
<dbReference type="GO" id="GO:0046872">
    <property type="term" value="F:metal ion binding"/>
    <property type="evidence" value="ECO:0007669"/>
    <property type="project" value="UniProtKB-KW"/>
</dbReference>
<feature type="domain" description="tRNA-guanine(15) transglycosylase-like" evidence="6">
    <location>
        <begin position="12"/>
        <end position="407"/>
    </location>
</feature>
<protein>
    <recommendedName>
        <fullName evidence="5">Queuine tRNA-ribosyltransferase accessory subunit 2</fullName>
    </recommendedName>
    <alternativeName>
        <fullName evidence="5">Queuine tRNA-ribosyltransferase domain-containing protein 1</fullName>
    </alternativeName>
</protein>
<comment type="similarity">
    <text evidence="5">Belongs to the queuine tRNA-ribosyltransferase family. QTRT2 subfamily.</text>
</comment>
<dbReference type="SUPFAM" id="SSF51713">
    <property type="entry name" value="tRNA-guanine transglycosylase"/>
    <property type="match status" value="1"/>
</dbReference>
<dbReference type="EMBL" id="CACRXK020006006">
    <property type="protein sequence ID" value="CAB4008057.1"/>
    <property type="molecule type" value="Genomic_DNA"/>
</dbReference>
<proteinExistence type="inferred from homology"/>
<sequence>MEFHEIKSVAGCRCGEIRFNNSERQKINTPACMLYTRGGAAPYLTNELTEDFFDDYAGVHVTLPTLFQYPGPDVLQTYGKGISEFLGIQKKNFVFMSVYDPTQEIQCSYNEDKNVSVWNSGGRKKINVDQFIEILKSFKPNIAQCLCDTVPSGESCKRNRKSVDRTLKFLDELLECRKNSDMLKSIEILGSVEGGDSETERVRCAVETSKREVAGFVVEGIEPSSQNWEELLKTCIKNLPSDRPRFFPGPMTPDHIFSALECGIDVFDSSFAYEATRRGCSLNLQCSSKRCKPELNHTNDVTEKCKATQSKELEENISENIKKTRFEMNIANIRYKEDFSSLVIGCSCYSCTNHTRAYIYHLLETKEMLAEVLLMIHNFHQYFSFFKKLREALNNDTYETFKQDFLRT</sequence>
<evidence type="ECO:0000256" key="1">
    <source>
        <dbReference type="ARBA" id="ARBA00022490"/>
    </source>
</evidence>
<dbReference type="NCBIfam" id="TIGR00449">
    <property type="entry name" value="tgt_general"/>
    <property type="match status" value="1"/>
</dbReference>
<dbReference type="Pfam" id="PF01702">
    <property type="entry name" value="TGT"/>
    <property type="match status" value="1"/>
</dbReference>
<keyword evidence="4 5" id="KW-0862">Zinc</keyword>
<dbReference type="PANTHER" id="PTHR46064">
    <property type="entry name" value="QUEUINE TRNA-RIBOSYLTRANSFERASE ACCESSORY SUBUNIT 2"/>
    <property type="match status" value="1"/>
</dbReference>
<comment type="subunit">
    <text evidence="5">Heterodimer of a catalytic subunit and an accessory subunit.</text>
</comment>
<gene>
    <name evidence="7" type="ORF">PACLA_8A015748</name>
</gene>
<evidence type="ECO:0000256" key="2">
    <source>
        <dbReference type="ARBA" id="ARBA00022694"/>
    </source>
</evidence>
<dbReference type="GO" id="GO:0006400">
    <property type="term" value="P:tRNA modification"/>
    <property type="evidence" value="ECO:0007669"/>
    <property type="project" value="InterPro"/>
</dbReference>
<feature type="binding site" evidence="5">
    <location>
        <position position="348"/>
    </location>
    <ligand>
        <name>Zn(2+)</name>
        <dbReference type="ChEBI" id="CHEBI:29105"/>
    </ligand>
</feature>
<dbReference type="Proteomes" id="UP001152795">
    <property type="component" value="Unassembled WGS sequence"/>
</dbReference>
<dbReference type="InterPro" id="IPR036511">
    <property type="entry name" value="TGT-like_sf"/>
</dbReference>
<dbReference type="PANTHER" id="PTHR46064:SF1">
    <property type="entry name" value="QUEUINE TRNA-RIBOSYLTRANSFERASE ACCESSORY SUBUNIT 2"/>
    <property type="match status" value="1"/>
</dbReference>
<organism evidence="7 8">
    <name type="scientific">Paramuricea clavata</name>
    <name type="common">Red gorgonian</name>
    <name type="synonym">Violescent sea-whip</name>
    <dbReference type="NCBI Taxonomy" id="317549"/>
    <lineage>
        <taxon>Eukaryota</taxon>
        <taxon>Metazoa</taxon>
        <taxon>Cnidaria</taxon>
        <taxon>Anthozoa</taxon>
        <taxon>Octocorallia</taxon>
        <taxon>Malacalcyonacea</taxon>
        <taxon>Plexauridae</taxon>
        <taxon>Paramuricea</taxon>
    </lineage>
</organism>
<dbReference type="GO" id="GO:0008479">
    <property type="term" value="F:tRNA-guanosine(34) queuine transglycosylase activity"/>
    <property type="evidence" value="ECO:0007669"/>
    <property type="project" value="UniProtKB-UniRule"/>
</dbReference>
<evidence type="ECO:0000313" key="7">
    <source>
        <dbReference type="EMBL" id="CAB4008057.1"/>
    </source>
</evidence>
<accession>A0A6S7HU63</accession>
<comment type="subcellular location">
    <subcellularLocation>
        <location evidence="5">Cytoplasm</location>
    </subcellularLocation>
</comment>
<feature type="binding site" evidence="5">
    <location>
        <position position="351"/>
    </location>
    <ligand>
        <name>Zn(2+)</name>
        <dbReference type="ChEBI" id="CHEBI:29105"/>
    </ligand>
</feature>
<dbReference type="InterPro" id="IPR002616">
    <property type="entry name" value="tRNA_ribo_trans-like"/>
</dbReference>
<keyword evidence="8" id="KW-1185">Reference proteome</keyword>
<evidence type="ECO:0000256" key="3">
    <source>
        <dbReference type="ARBA" id="ARBA00022723"/>
    </source>
</evidence>
<dbReference type="OrthoDB" id="27601at2759"/>
<reference evidence="7" key="1">
    <citation type="submission" date="2020-04" db="EMBL/GenBank/DDBJ databases">
        <authorList>
            <person name="Alioto T."/>
            <person name="Alioto T."/>
            <person name="Gomez Garrido J."/>
        </authorList>
    </citation>
    <scope>NUCLEOTIDE SEQUENCE</scope>
    <source>
        <strain evidence="7">A484AB</strain>
    </source>
</reference>
<comment type="function">
    <text evidence="5">Non-catalytic subunit of the queuine tRNA-ribosyltransferase (TGT) that catalyzes the base-exchange of a guanine (G) residue with queuine (Q) at position 34 (anticodon wobble position) in tRNAs with GU(N) anticodons (tRNA-Asp, -Asn, -His and -Tyr), resulting in the hypermodified nucleoside queuosine (7-(((4,5-cis-dihydroxy-2-cyclopenten-1-yl)amino)methyl)-7-deazaguanosine).</text>
</comment>
<evidence type="ECO:0000313" key="8">
    <source>
        <dbReference type="Proteomes" id="UP001152795"/>
    </source>
</evidence>
<comment type="caution">
    <text evidence="7">The sequence shown here is derived from an EMBL/GenBank/DDBJ whole genome shotgun (WGS) entry which is preliminary data.</text>
</comment>
<keyword evidence="3 5" id="KW-0479">Metal-binding</keyword>
<dbReference type="Gene3D" id="3.20.20.105">
    <property type="entry name" value="Queuine tRNA-ribosyltransferase-like"/>
    <property type="match status" value="1"/>
</dbReference>
<dbReference type="InterPro" id="IPR050852">
    <property type="entry name" value="Queuine_tRNA-ribosyltrfase"/>
</dbReference>
<feature type="binding site" evidence="5">
    <location>
        <position position="377"/>
    </location>
    <ligand>
        <name>Zn(2+)</name>
        <dbReference type="ChEBI" id="CHEBI:29105"/>
    </ligand>
</feature>
<comment type="cofactor">
    <cofactor evidence="5">
        <name>Zn(2+)</name>
        <dbReference type="ChEBI" id="CHEBI:29105"/>
    </cofactor>
    <text evidence="5">Binds 1 zinc ion per subunit.</text>
</comment>
<evidence type="ECO:0000259" key="6">
    <source>
        <dbReference type="Pfam" id="PF01702"/>
    </source>
</evidence>
<evidence type="ECO:0000256" key="5">
    <source>
        <dbReference type="HAMAP-Rule" id="MF_03043"/>
    </source>
</evidence>
<dbReference type="HAMAP" id="MF_03043">
    <property type="entry name" value="QTRT2"/>
    <property type="match status" value="1"/>
</dbReference>
<dbReference type="InterPro" id="IPR028592">
    <property type="entry name" value="QTRTD1"/>
</dbReference>
<name>A0A6S7HU63_PARCT</name>
<evidence type="ECO:0000256" key="4">
    <source>
        <dbReference type="ARBA" id="ARBA00022833"/>
    </source>
</evidence>
<keyword evidence="2 5" id="KW-0819">tRNA processing</keyword>